<organism evidence="1 2">
    <name type="scientific">Porphyromonas catoniae ATCC 51270</name>
    <dbReference type="NCBI Taxonomy" id="887901"/>
    <lineage>
        <taxon>Bacteria</taxon>
        <taxon>Pseudomonadati</taxon>
        <taxon>Bacteroidota</taxon>
        <taxon>Bacteroidia</taxon>
        <taxon>Bacteroidales</taxon>
        <taxon>Porphyromonadaceae</taxon>
        <taxon>Porphyromonas</taxon>
    </lineage>
</organism>
<accession>Z4WS35</accession>
<sequence length="39" mass="4493">MITFILPENFLDQLYCLIVQTRSFLLLPSLCEAPTSFSK</sequence>
<dbReference type="PATRIC" id="fig|887901.3.peg.1049"/>
<dbReference type="Proteomes" id="UP000023482">
    <property type="component" value="Unassembled WGS sequence"/>
</dbReference>
<comment type="caution">
    <text evidence="1">The sequence shown here is derived from an EMBL/GenBank/DDBJ whole genome shotgun (WGS) entry which is preliminary data.</text>
</comment>
<proteinExistence type="predicted"/>
<keyword evidence="2" id="KW-1185">Reference proteome</keyword>
<dbReference type="EMBL" id="JDFF01000018">
    <property type="protein sequence ID" value="EWC92103.1"/>
    <property type="molecule type" value="Genomic_DNA"/>
</dbReference>
<evidence type="ECO:0000313" key="2">
    <source>
        <dbReference type="Proteomes" id="UP000023482"/>
    </source>
</evidence>
<gene>
    <name evidence="1" type="ORF">HMPREF0636_0878</name>
</gene>
<dbReference type="AlphaFoldDB" id="Z4WS35"/>
<evidence type="ECO:0000313" key="1">
    <source>
        <dbReference type="EMBL" id="EWC92103.1"/>
    </source>
</evidence>
<name>Z4WS35_9PORP</name>
<protein>
    <submittedName>
        <fullName evidence="1">Uncharacterized protein</fullName>
    </submittedName>
</protein>
<reference evidence="1 2" key="1">
    <citation type="submission" date="2014-01" db="EMBL/GenBank/DDBJ databases">
        <authorList>
            <person name="Durkin A.S."/>
            <person name="McCorrison J."/>
            <person name="Torralba M."/>
            <person name="Gillis M."/>
            <person name="Haft D.H."/>
            <person name="Methe B."/>
            <person name="Sutton G."/>
            <person name="Nelson K.E."/>
        </authorList>
    </citation>
    <scope>NUCLEOTIDE SEQUENCE [LARGE SCALE GENOMIC DNA]</scope>
    <source>
        <strain evidence="1 2">ATCC 51270</strain>
    </source>
</reference>